<feature type="domain" description="Response regulatory" evidence="10">
    <location>
        <begin position="487"/>
        <end position="607"/>
    </location>
</feature>
<dbReference type="CDD" id="cd00075">
    <property type="entry name" value="HATPase"/>
    <property type="match status" value="1"/>
</dbReference>
<dbReference type="PROSITE" id="PS50110">
    <property type="entry name" value="RESPONSE_REGULATORY"/>
    <property type="match status" value="1"/>
</dbReference>
<dbReference type="InterPro" id="IPR001789">
    <property type="entry name" value="Sig_transdc_resp-reg_receiver"/>
</dbReference>
<dbReference type="PRINTS" id="PR00344">
    <property type="entry name" value="BCTRLSENSOR"/>
</dbReference>
<dbReference type="PROSITE" id="PS50109">
    <property type="entry name" value="HIS_KIN"/>
    <property type="match status" value="1"/>
</dbReference>
<keyword evidence="4" id="KW-0808">Transferase</keyword>
<dbReference type="Gene3D" id="3.30.565.10">
    <property type="entry name" value="Histidine kinase-like ATPase, C-terminal domain"/>
    <property type="match status" value="1"/>
</dbReference>
<dbReference type="KEGG" id="hyl:LPB072_22115"/>
<dbReference type="SUPFAM" id="SSF52172">
    <property type="entry name" value="CheY-like"/>
    <property type="match status" value="1"/>
</dbReference>
<protein>
    <recommendedName>
        <fullName evidence="2">histidine kinase</fullName>
        <ecNumber evidence="2">2.7.13.3</ecNumber>
    </recommendedName>
</protein>
<dbReference type="SUPFAM" id="SSF47384">
    <property type="entry name" value="Homodimeric domain of signal transducing histidine kinase"/>
    <property type="match status" value="1"/>
</dbReference>
<dbReference type="Gene3D" id="3.40.50.2300">
    <property type="match status" value="1"/>
</dbReference>
<dbReference type="Pfam" id="PF02518">
    <property type="entry name" value="HATPase_c"/>
    <property type="match status" value="1"/>
</dbReference>
<dbReference type="CDD" id="cd00082">
    <property type="entry name" value="HisKA"/>
    <property type="match status" value="1"/>
</dbReference>
<comment type="catalytic activity">
    <reaction evidence="1">
        <text>ATP + protein L-histidine = ADP + protein N-phospho-L-histidine.</text>
        <dbReference type="EC" id="2.7.13.3"/>
    </reaction>
</comment>
<dbReference type="SMART" id="SM00388">
    <property type="entry name" value="HisKA"/>
    <property type="match status" value="1"/>
</dbReference>
<dbReference type="Pfam" id="PF00512">
    <property type="entry name" value="HisKA"/>
    <property type="match status" value="1"/>
</dbReference>
<dbReference type="InterPro" id="IPR036097">
    <property type="entry name" value="HisK_dim/P_sf"/>
</dbReference>
<dbReference type="EC" id="2.7.13.3" evidence="2"/>
<evidence type="ECO:0000256" key="4">
    <source>
        <dbReference type="ARBA" id="ARBA00022679"/>
    </source>
</evidence>
<evidence type="ECO:0000256" key="8">
    <source>
        <dbReference type="SAM" id="Phobius"/>
    </source>
</evidence>
<feature type="domain" description="Histidine kinase" evidence="9">
    <location>
        <begin position="232"/>
        <end position="445"/>
    </location>
</feature>
<keyword evidence="8" id="KW-0812">Transmembrane</keyword>
<dbReference type="SMART" id="SM00387">
    <property type="entry name" value="HATPase_c"/>
    <property type="match status" value="1"/>
</dbReference>
<dbReference type="PANTHER" id="PTHR43047:SF9">
    <property type="entry name" value="HISTIDINE KINASE"/>
    <property type="match status" value="1"/>
</dbReference>
<dbReference type="Gene3D" id="1.10.287.130">
    <property type="match status" value="1"/>
</dbReference>
<keyword evidence="5" id="KW-0418">Kinase</keyword>
<dbReference type="AlphaFoldDB" id="A0A167GJZ2"/>
<name>A0A167GJZ2_9BURK</name>
<dbReference type="CDD" id="cd00156">
    <property type="entry name" value="REC"/>
    <property type="match status" value="1"/>
</dbReference>
<dbReference type="GO" id="GO:0000155">
    <property type="term" value="F:phosphorelay sensor kinase activity"/>
    <property type="evidence" value="ECO:0007669"/>
    <property type="project" value="InterPro"/>
</dbReference>
<dbReference type="EMBL" id="LVWD01000042">
    <property type="protein sequence ID" value="OAD39553.1"/>
    <property type="molecule type" value="Genomic_DNA"/>
</dbReference>
<evidence type="ECO:0000256" key="2">
    <source>
        <dbReference type="ARBA" id="ARBA00012438"/>
    </source>
</evidence>
<dbReference type="STRING" id="1763535.LPB072_22115"/>
<feature type="transmembrane region" description="Helical" evidence="8">
    <location>
        <begin position="171"/>
        <end position="192"/>
    </location>
</feature>
<keyword evidence="13" id="KW-1185">Reference proteome</keyword>
<dbReference type="FunFam" id="3.30.565.10:FF:000049">
    <property type="entry name" value="Two-component sensor histidine kinase"/>
    <property type="match status" value="1"/>
</dbReference>
<keyword evidence="8" id="KW-0472">Membrane</keyword>
<keyword evidence="8" id="KW-1133">Transmembrane helix</keyword>
<dbReference type="EMBL" id="CP017476">
    <property type="protein sequence ID" value="AOW15099.1"/>
    <property type="molecule type" value="Genomic_DNA"/>
</dbReference>
<evidence type="ECO:0000256" key="7">
    <source>
        <dbReference type="SAM" id="MobiDB-lite"/>
    </source>
</evidence>
<feature type="transmembrane region" description="Helical" evidence="8">
    <location>
        <begin position="147"/>
        <end position="165"/>
    </location>
</feature>
<dbReference type="InterPro" id="IPR036890">
    <property type="entry name" value="HATPase_C_sf"/>
</dbReference>
<evidence type="ECO:0000256" key="1">
    <source>
        <dbReference type="ARBA" id="ARBA00000085"/>
    </source>
</evidence>
<dbReference type="InterPro" id="IPR004358">
    <property type="entry name" value="Sig_transdc_His_kin-like_C"/>
</dbReference>
<evidence type="ECO:0000256" key="3">
    <source>
        <dbReference type="ARBA" id="ARBA00022553"/>
    </source>
</evidence>
<dbReference type="InterPro" id="IPR011006">
    <property type="entry name" value="CheY-like_superfamily"/>
</dbReference>
<dbReference type="InterPro" id="IPR003594">
    <property type="entry name" value="HATPase_dom"/>
</dbReference>
<dbReference type="OrthoDB" id="6114847at2"/>
<dbReference type="Proteomes" id="UP000185680">
    <property type="component" value="Chromosome"/>
</dbReference>
<dbReference type="Pfam" id="PF00072">
    <property type="entry name" value="Response_reg"/>
    <property type="match status" value="1"/>
</dbReference>
<evidence type="ECO:0000313" key="12">
    <source>
        <dbReference type="EMBL" id="OAD39553.1"/>
    </source>
</evidence>
<evidence type="ECO:0000256" key="5">
    <source>
        <dbReference type="ARBA" id="ARBA00022777"/>
    </source>
</evidence>
<evidence type="ECO:0000313" key="11">
    <source>
        <dbReference type="EMBL" id="AOW15099.1"/>
    </source>
</evidence>
<organism evidence="11 14">
    <name type="scientific">Hydrogenophaga crassostreae</name>
    <dbReference type="NCBI Taxonomy" id="1763535"/>
    <lineage>
        <taxon>Bacteria</taxon>
        <taxon>Pseudomonadati</taxon>
        <taxon>Pseudomonadota</taxon>
        <taxon>Betaproteobacteria</taxon>
        <taxon>Burkholderiales</taxon>
        <taxon>Comamonadaceae</taxon>
        <taxon>Hydrogenophaga</taxon>
    </lineage>
</organism>
<proteinExistence type="predicted"/>
<evidence type="ECO:0000313" key="14">
    <source>
        <dbReference type="Proteomes" id="UP000185680"/>
    </source>
</evidence>
<sequence>MTTQVAATGVVDAATAQRVLREQVASLFATVKSATIADTLLAWTVGTLFYWQLRDPLVLWWVGLHFLEVLRYPSQAAYHRDPGAADRSAFWANRHWKEMLFYSCVWGALPWMMMPVDNLSLTSMIVLVIVGLCSTGLPAVAARWPSVLAFVLPMNIGLIGALLWHGSNTHYVLAFFVAVYLLATFQIGHALNKMLTDSLLARFEKEALAEQIAEQMAVTQRLSDEKTRFFASASHDLRQPLHAIALFGAVLERELEGHSAGAHANRLMQAVHVMGNSLDTMLDMSRLDAGVVRPELSAIPLKPMLQAINHLFASRAEEKGLQLRMRTTELWVLTDPELLQRLLANLVENAIKYTDQGGVLVLARAKRDAVWIEVIDTGRGIAADNQEKIFEAFYQIDNPGRDRNQGLGMGLSIVRRLSHLLHHPLQLTSRPDVGTRFRLTLPLAQPQAPVTGASHAAGASPGSASTLSGGQPRAPAQPSPAMVLPSPILLLDDEADIGDAMAALLTSHGVQLTVVTHEAAAQEAFTQATLNAQPYAALICDYRLAEGADGLEAAHRLRARFNPDLPFLLVTGETSPQRLQRVRDSGVPVLFKPVVAQALLQTLAKMVTKP</sequence>
<dbReference type="PANTHER" id="PTHR43047">
    <property type="entry name" value="TWO-COMPONENT HISTIDINE PROTEIN KINASE"/>
    <property type="match status" value="1"/>
</dbReference>
<keyword evidence="3 6" id="KW-0597">Phosphoprotein</keyword>
<feature type="region of interest" description="Disordered" evidence="7">
    <location>
        <begin position="450"/>
        <end position="480"/>
    </location>
</feature>
<evidence type="ECO:0000259" key="9">
    <source>
        <dbReference type="PROSITE" id="PS50109"/>
    </source>
</evidence>
<evidence type="ECO:0000259" key="10">
    <source>
        <dbReference type="PROSITE" id="PS50110"/>
    </source>
</evidence>
<dbReference type="SMART" id="SM00448">
    <property type="entry name" value="REC"/>
    <property type="match status" value="1"/>
</dbReference>
<evidence type="ECO:0000256" key="6">
    <source>
        <dbReference type="PROSITE-ProRule" id="PRU00169"/>
    </source>
</evidence>
<dbReference type="SUPFAM" id="SSF55874">
    <property type="entry name" value="ATPase domain of HSP90 chaperone/DNA topoisomerase II/histidine kinase"/>
    <property type="match status" value="1"/>
</dbReference>
<accession>A0A167GJZ2</accession>
<dbReference type="Proteomes" id="UP000185657">
    <property type="component" value="Unassembled WGS sequence"/>
</dbReference>
<reference evidence="12 13" key="1">
    <citation type="submission" date="2016-02" db="EMBL/GenBank/DDBJ databases">
        <title>Draft genome sequence of Hydrogenophaga sp. LPB0072.</title>
        <authorList>
            <person name="Shin S.-K."/>
            <person name="Yi H."/>
        </authorList>
    </citation>
    <scope>NUCLEOTIDE SEQUENCE [LARGE SCALE GENOMIC DNA]</scope>
    <source>
        <strain evidence="12 13">LPB0072</strain>
    </source>
</reference>
<dbReference type="RefSeq" id="WP_066096179.1">
    <property type="nucleotide sequence ID" value="NZ_CP017476.1"/>
</dbReference>
<dbReference type="InterPro" id="IPR003661">
    <property type="entry name" value="HisK_dim/P_dom"/>
</dbReference>
<reference evidence="11 14" key="2">
    <citation type="submission" date="2016-10" db="EMBL/GenBank/DDBJ databases">
        <title>Hydorgenophaga sp. LPB0072 isolated from gastropod.</title>
        <authorList>
            <person name="Kim E."/>
            <person name="Yi H."/>
        </authorList>
    </citation>
    <scope>NUCLEOTIDE SEQUENCE [LARGE SCALE GENOMIC DNA]</scope>
    <source>
        <strain evidence="11 14">LPB0072</strain>
    </source>
</reference>
<dbReference type="GO" id="GO:0009927">
    <property type="term" value="F:histidine phosphotransfer kinase activity"/>
    <property type="evidence" value="ECO:0007669"/>
    <property type="project" value="TreeGrafter"/>
</dbReference>
<dbReference type="InterPro" id="IPR005467">
    <property type="entry name" value="His_kinase_dom"/>
</dbReference>
<evidence type="ECO:0000313" key="13">
    <source>
        <dbReference type="Proteomes" id="UP000185657"/>
    </source>
</evidence>
<dbReference type="GO" id="GO:0005886">
    <property type="term" value="C:plasma membrane"/>
    <property type="evidence" value="ECO:0007669"/>
    <property type="project" value="TreeGrafter"/>
</dbReference>
<feature type="transmembrane region" description="Helical" evidence="8">
    <location>
        <begin position="119"/>
        <end position="140"/>
    </location>
</feature>
<feature type="compositionally biased region" description="Low complexity" evidence="7">
    <location>
        <begin position="452"/>
        <end position="470"/>
    </location>
</feature>
<gene>
    <name evidence="11" type="ORF">LPB072_22115</name>
    <name evidence="12" type="ORF">LPB72_21500</name>
</gene>
<feature type="modified residue" description="4-aspartylphosphate" evidence="6">
    <location>
        <position position="541"/>
    </location>
</feature>